<dbReference type="PANTHER" id="PTHR13027:SF7">
    <property type="entry name" value="VACUOLAR FUSION PROTEIN MON1 HOMOLOG"/>
    <property type="match status" value="1"/>
</dbReference>
<dbReference type="Proteomes" id="UP000772434">
    <property type="component" value="Unassembled WGS sequence"/>
</dbReference>
<dbReference type="Pfam" id="PF19038">
    <property type="entry name" value="Fuz_longin_3"/>
    <property type="match status" value="1"/>
</dbReference>
<dbReference type="OrthoDB" id="272411at2759"/>
<accession>A0A9P5PZ65</accession>
<dbReference type="Pfam" id="PF19037">
    <property type="entry name" value="Fuz_longin_2"/>
    <property type="match status" value="1"/>
</dbReference>
<feature type="domain" description="FUZ/MON1/HPS1 third Longin" evidence="7">
    <location>
        <begin position="341"/>
        <end position="442"/>
    </location>
</feature>
<feature type="compositionally biased region" description="Basic and acidic residues" evidence="4">
    <location>
        <begin position="236"/>
        <end position="249"/>
    </location>
</feature>
<dbReference type="Pfam" id="PF19036">
    <property type="entry name" value="Fuz_longin_1"/>
    <property type="match status" value="1"/>
</dbReference>
<comment type="caution">
    <text evidence="8">The sequence shown here is derived from an EMBL/GenBank/DDBJ whole genome shotgun (WGS) entry which is preliminary data.</text>
</comment>
<dbReference type="GO" id="GO:0035658">
    <property type="term" value="C:Mon1-Ccz1 complex"/>
    <property type="evidence" value="ECO:0007669"/>
    <property type="project" value="TreeGrafter"/>
</dbReference>
<keyword evidence="3" id="KW-0072">Autophagy</keyword>
<evidence type="ECO:0000259" key="5">
    <source>
        <dbReference type="Pfam" id="PF19036"/>
    </source>
</evidence>
<feature type="domain" description="FUZ/MON1/HPS1 second Longin" evidence="6">
    <location>
        <begin position="135"/>
        <end position="202"/>
    </location>
</feature>
<dbReference type="InterPro" id="IPR043972">
    <property type="entry name" value="FUZ/MON1/HPS1_longin_1"/>
</dbReference>
<keyword evidence="9" id="KW-1185">Reference proteome</keyword>
<keyword evidence="3" id="KW-0926">Vacuole</keyword>
<evidence type="ECO:0000256" key="1">
    <source>
        <dbReference type="ARBA" id="ARBA00004380"/>
    </source>
</evidence>
<evidence type="ECO:0000259" key="7">
    <source>
        <dbReference type="Pfam" id="PF19038"/>
    </source>
</evidence>
<evidence type="ECO:0000259" key="6">
    <source>
        <dbReference type="Pfam" id="PF19037"/>
    </source>
</evidence>
<dbReference type="GO" id="GO:0016192">
    <property type="term" value="P:vesicle-mediated transport"/>
    <property type="evidence" value="ECO:0007669"/>
    <property type="project" value="InterPro"/>
</dbReference>
<keyword evidence="3" id="KW-0653">Protein transport</keyword>
<dbReference type="InterPro" id="IPR004353">
    <property type="entry name" value="Mon1"/>
</dbReference>
<name>A0A9P5PZ65_9AGAR</name>
<evidence type="ECO:0000256" key="4">
    <source>
        <dbReference type="SAM" id="MobiDB-lite"/>
    </source>
</evidence>
<dbReference type="InterPro" id="IPR043970">
    <property type="entry name" value="FUZ/MON1/HPS1_longin_3"/>
</dbReference>
<feature type="region of interest" description="Disordered" evidence="4">
    <location>
        <begin position="218"/>
        <end position="249"/>
    </location>
</feature>
<sequence length="455" mass="50756">MQALISVFIDDGDKLKSINAGRTRITFLQRQPLYYACVSSWGEPESVTRSHLEYLHLQILSVVTSAQLKRIFERRGNFDLRRLLGGADTFLTTMLSRLQLDLAMSMSALRCLRLDSGLRNKAAQALVPSGKVSKDILYIILVARGEIITLIRPKKHSVHPADVHILLTTLASPSLSNSPATAMWVPLCLPKWNDSRMVNAYVVNMPYVDDASLSSNAEIDSLPTPTSLDNPDDDSDSHTSTETRTQRKDNVNHNTITLVCISGGSDFDTVRAWCDDAVEKLSYLPSNSSSSLSSTSSTMTVTPNTAAPPIPRPPASSSTLHYLHTHLLHSSYTVSELGIPGLRHFVYKARGLVQVTFPVWEQGQEKDDSEAEMEEEEGEDDERRRIITMYQMVHDAIHAKGVTGQSKEGLKLQYLRTDKESVLGWITQPFELYLTLSRFYPKAPPLVPLMRWRGG</sequence>
<feature type="compositionally biased region" description="Low complexity" evidence="4">
    <location>
        <begin position="285"/>
        <end position="305"/>
    </location>
</feature>
<dbReference type="AlphaFoldDB" id="A0A9P5PZ65"/>
<feature type="region of interest" description="Disordered" evidence="4">
    <location>
        <begin position="285"/>
        <end position="313"/>
    </location>
</feature>
<dbReference type="EMBL" id="JADNRY010000034">
    <property type="protein sequence ID" value="KAF9071187.1"/>
    <property type="molecule type" value="Genomic_DNA"/>
</dbReference>
<dbReference type="PANTHER" id="PTHR13027">
    <property type="entry name" value="SAND PROTEIN-RELATED"/>
    <property type="match status" value="1"/>
</dbReference>
<organism evidence="8 9">
    <name type="scientific">Rhodocollybia butyracea</name>
    <dbReference type="NCBI Taxonomy" id="206335"/>
    <lineage>
        <taxon>Eukaryota</taxon>
        <taxon>Fungi</taxon>
        <taxon>Dikarya</taxon>
        <taxon>Basidiomycota</taxon>
        <taxon>Agaricomycotina</taxon>
        <taxon>Agaricomycetes</taxon>
        <taxon>Agaricomycetidae</taxon>
        <taxon>Agaricales</taxon>
        <taxon>Marasmiineae</taxon>
        <taxon>Omphalotaceae</taxon>
        <taxon>Rhodocollybia</taxon>
    </lineage>
</organism>
<feature type="domain" description="FUZ/MON1/HPS1 first Longin" evidence="5">
    <location>
        <begin position="1"/>
        <end position="92"/>
    </location>
</feature>
<comment type="similarity">
    <text evidence="3">Belongs to the MON1/SAND family.</text>
</comment>
<dbReference type="GO" id="GO:0006914">
    <property type="term" value="P:autophagy"/>
    <property type="evidence" value="ECO:0007669"/>
    <property type="project" value="UniProtKB-UniRule"/>
</dbReference>
<dbReference type="InterPro" id="IPR043971">
    <property type="entry name" value="FUZ/MON1/HPS1_longin_2"/>
</dbReference>
<keyword evidence="3" id="KW-0967">Endosome</keyword>
<keyword evidence="3" id="KW-0472">Membrane</keyword>
<gene>
    <name evidence="8" type="ORF">BDP27DRAFT_533853</name>
</gene>
<dbReference type="GO" id="GO:0006623">
    <property type="term" value="P:protein targeting to vacuole"/>
    <property type="evidence" value="ECO:0007669"/>
    <property type="project" value="UniProtKB-UniRule"/>
</dbReference>
<protein>
    <recommendedName>
        <fullName evidence="2 3">Vacuolar fusion protein MON1</fullName>
    </recommendedName>
</protein>
<comment type="function">
    <text evidence="3">Required for multiple vacuole delivery pathways including the cytoplasm to vacuole transport (Cvt), autophagy, pexophagy and endocytosis.</text>
</comment>
<reference evidence="8" key="1">
    <citation type="submission" date="2020-11" db="EMBL/GenBank/DDBJ databases">
        <authorList>
            <consortium name="DOE Joint Genome Institute"/>
            <person name="Ahrendt S."/>
            <person name="Riley R."/>
            <person name="Andreopoulos W."/>
            <person name="Labutti K."/>
            <person name="Pangilinan J."/>
            <person name="Ruiz-Duenas F.J."/>
            <person name="Barrasa J.M."/>
            <person name="Sanchez-Garcia M."/>
            <person name="Camarero S."/>
            <person name="Miyauchi S."/>
            <person name="Serrano A."/>
            <person name="Linde D."/>
            <person name="Babiker R."/>
            <person name="Drula E."/>
            <person name="Ayuso-Fernandez I."/>
            <person name="Pacheco R."/>
            <person name="Padilla G."/>
            <person name="Ferreira P."/>
            <person name="Barriuso J."/>
            <person name="Kellner H."/>
            <person name="Castanera R."/>
            <person name="Alfaro M."/>
            <person name="Ramirez L."/>
            <person name="Pisabarro A.G."/>
            <person name="Kuo A."/>
            <person name="Tritt A."/>
            <person name="Lipzen A."/>
            <person name="He G."/>
            <person name="Yan M."/>
            <person name="Ng V."/>
            <person name="Cullen D."/>
            <person name="Martin F."/>
            <person name="Rosso M.-N."/>
            <person name="Henrissat B."/>
            <person name="Hibbett D."/>
            <person name="Martinez A.T."/>
            <person name="Grigoriev I.V."/>
        </authorList>
    </citation>
    <scope>NUCLEOTIDE SEQUENCE</scope>
    <source>
        <strain evidence="8">AH 40177</strain>
    </source>
</reference>
<evidence type="ECO:0000313" key="8">
    <source>
        <dbReference type="EMBL" id="KAF9071187.1"/>
    </source>
</evidence>
<keyword evidence="3" id="KW-0813">Transport</keyword>
<evidence type="ECO:0000256" key="2">
    <source>
        <dbReference type="ARBA" id="ARBA00018132"/>
    </source>
</evidence>
<evidence type="ECO:0000313" key="9">
    <source>
        <dbReference type="Proteomes" id="UP000772434"/>
    </source>
</evidence>
<dbReference type="GO" id="GO:0032585">
    <property type="term" value="C:multivesicular body membrane"/>
    <property type="evidence" value="ECO:0007669"/>
    <property type="project" value="UniProtKB-SubCell"/>
</dbReference>
<comment type="subcellular location">
    <subcellularLocation>
        <location evidence="3">Endosome</location>
        <location evidence="3">Multivesicular body membrane</location>
        <topology evidence="3">Peripheral membrane protein</topology>
    </subcellularLocation>
    <subcellularLocation>
        <location evidence="1 3">Prevacuolar compartment membrane</location>
        <topology evidence="1 3">Peripheral membrane protein</topology>
    </subcellularLocation>
    <subcellularLocation>
        <location evidence="3">Vacuole membrane</location>
        <topology evidence="3">Peripheral membrane protein</topology>
    </subcellularLocation>
</comment>
<feature type="compositionally biased region" description="Acidic residues" evidence="4">
    <location>
        <begin position="367"/>
        <end position="380"/>
    </location>
</feature>
<evidence type="ECO:0000256" key="3">
    <source>
        <dbReference type="RuleBase" id="RU367048"/>
    </source>
</evidence>
<dbReference type="GO" id="GO:0000329">
    <property type="term" value="C:fungal-type vacuole membrane"/>
    <property type="evidence" value="ECO:0007669"/>
    <property type="project" value="TreeGrafter"/>
</dbReference>
<proteinExistence type="inferred from homology"/>
<dbReference type="PRINTS" id="PR01546">
    <property type="entry name" value="YEAST73DUF"/>
</dbReference>
<feature type="region of interest" description="Disordered" evidence="4">
    <location>
        <begin position="363"/>
        <end position="382"/>
    </location>
</feature>